<evidence type="ECO:0000256" key="2">
    <source>
        <dbReference type="ARBA" id="ARBA00022741"/>
    </source>
</evidence>
<dbReference type="PANTHER" id="PTHR45772:SF9">
    <property type="entry name" value="CONSERVED COMPONENT OF ABC TRANSPORTER FOR NATURAL AMINO ACIDS"/>
    <property type="match status" value="1"/>
</dbReference>
<dbReference type="SUPFAM" id="SSF52540">
    <property type="entry name" value="P-loop containing nucleoside triphosphate hydrolases"/>
    <property type="match status" value="1"/>
</dbReference>
<protein>
    <recommendedName>
        <fullName evidence="4">ABC transporter domain-containing protein</fullName>
    </recommendedName>
</protein>
<dbReference type="PROSITE" id="PS50893">
    <property type="entry name" value="ABC_TRANSPORTER_2"/>
    <property type="match status" value="1"/>
</dbReference>
<reference evidence="5" key="1">
    <citation type="submission" date="2018-05" db="EMBL/GenBank/DDBJ databases">
        <authorList>
            <person name="Lanie J.A."/>
            <person name="Ng W.-L."/>
            <person name="Kazmierczak K.M."/>
            <person name="Andrzejewski T.M."/>
            <person name="Davidsen T.M."/>
            <person name="Wayne K.J."/>
            <person name="Tettelin H."/>
            <person name="Glass J.I."/>
            <person name="Rusch D."/>
            <person name="Podicherti R."/>
            <person name="Tsui H.-C.T."/>
            <person name="Winkler M.E."/>
        </authorList>
    </citation>
    <scope>NUCLEOTIDE SEQUENCE</scope>
</reference>
<dbReference type="InterPro" id="IPR027417">
    <property type="entry name" value="P-loop_NTPase"/>
</dbReference>
<feature type="non-terminal residue" evidence="5">
    <location>
        <position position="1"/>
    </location>
</feature>
<keyword evidence="3" id="KW-0067">ATP-binding</keyword>
<dbReference type="Pfam" id="PF12399">
    <property type="entry name" value="BCA_ABC_TP_C"/>
    <property type="match status" value="1"/>
</dbReference>
<name>A0A382ARP0_9ZZZZ</name>
<evidence type="ECO:0000313" key="5">
    <source>
        <dbReference type="EMBL" id="SVB03713.1"/>
    </source>
</evidence>
<keyword evidence="2" id="KW-0547">Nucleotide-binding</keyword>
<dbReference type="GO" id="GO:0016887">
    <property type="term" value="F:ATP hydrolysis activity"/>
    <property type="evidence" value="ECO:0007669"/>
    <property type="project" value="InterPro"/>
</dbReference>
<gene>
    <name evidence="5" type="ORF">METZ01_LOCUS156567</name>
</gene>
<dbReference type="InterPro" id="IPR051120">
    <property type="entry name" value="ABC_AA/LPS_Transport"/>
</dbReference>
<dbReference type="InterPro" id="IPR003593">
    <property type="entry name" value="AAA+_ATPase"/>
</dbReference>
<dbReference type="AlphaFoldDB" id="A0A382ARP0"/>
<evidence type="ECO:0000256" key="3">
    <source>
        <dbReference type="ARBA" id="ARBA00022840"/>
    </source>
</evidence>
<evidence type="ECO:0000259" key="4">
    <source>
        <dbReference type="PROSITE" id="PS50893"/>
    </source>
</evidence>
<sequence length="259" mass="28207">VNDPILQISNVSKSFGGLKVLEGVSFNLTPGQRFGLIGPNGAGKTTVFNLLSGVYAVDRGSVVLAGKDITNLPIRERIGLGLSRSFQNIRLMPHLSVIENVLIGQHCQSSQITEMLKPINWMKGNKWKQRAMETIENAGLKVDPGSTVGELPYGVRKKIEVVRALMSKPSVLMLDEPAAGLNARETSELADFLHEISTRNVTLLLVEHDMNFIHALCERVAVLNFGSKIFEGTPKEVNRDKAVLEAYLGTSTLEASDAA</sequence>
<dbReference type="CDD" id="cd03219">
    <property type="entry name" value="ABC_Mj1267_LivG_branched"/>
    <property type="match status" value="1"/>
</dbReference>
<feature type="domain" description="ABC transporter" evidence="4">
    <location>
        <begin position="6"/>
        <end position="250"/>
    </location>
</feature>
<dbReference type="Pfam" id="PF00005">
    <property type="entry name" value="ABC_tran"/>
    <property type="match status" value="1"/>
</dbReference>
<dbReference type="InterPro" id="IPR032823">
    <property type="entry name" value="BCA_ABC_TP_C"/>
</dbReference>
<dbReference type="EMBL" id="UINC01026376">
    <property type="protein sequence ID" value="SVB03713.1"/>
    <property type="molecule type" value="Genomic_DNA"/>
</dbReference>
<dbReference type="GO" id="GO:0005524">
    <property type="term" value="F:ATP binding"/>
    <property type="evidence" value="ECO:0007669"/>
    <property type="project" value="UniProtKB-KW"/>
</dbReference>
<evidence type="ECO:0000256" key="1">
    <source>
        <dbReference type="ARBA" id="ARBA00022448"/>
    </source>
</evidence>
<proteinExistence type="predicted"/>
<dbReference type="InterPro" id="IPR003439">
    <property type="entry name" value="ABC_transporter-like_ATP-bd"/>
</dbReference>
<dbReference type="PANTHER" id="PTHR45772">
    <property type="entry name" value="CONSERVED COMPONENT OF ABC TRANSPORTER FOR NATURAL AMINO ACIDS-RELATED"/>
    <property type="match status" value="1"/>
</dbReference>
<keyword evidence="1" id="KW-0813">Transport</keyword>
<organism evidence="5">
    <name type="scientific">marine metagenome</name>
    <dbReference type="NCBI Taxonomy" id="408172"/>
    <lineage>
        <taxon>unclassified sequences</taxon>
        <taxon>metagenomes</taxon>
        <taxon>ecological metagenomes</taxon>
    </lineage>
</organism>
<dbReference type="SMART" id="SM00382">
    <property type="entry name" value="AAA"/>
    <property type="match status" value="1"/>
</dbReference>
<dbReference type="Gene3D" id="3.40.50.300">
    <property type="entry name" value="P-loop containing nucleotide triphosphate hydrolases"/>
    <property type="match status" value="1"/>
</dbReference>
<dbReference type="FunFam" id="3.40.50.300:FF:000421">
    <property type="entry name" value="Branched-chain amino acid ABC transporter ATP-binding protein"/>
    <property type="match status" value="1"/>
</dbReference>
<accession>A0A382ARP0</accession>
<dbReference type="GO" id="GO:0005886">
    <property type="term" value="C:plasma membrane"/>
    <property type="evidence" value="ECO:0007669"/>
    <property type="project" value="TreeGrafter"/>
</dbReference>